<sequence length="80" mass="9474">MTIEGRMGYNSENERYGLLIADLWKIDGFHCGTELEYWNSDKEEWIPTRIEMAWPEKEYYLVDTGLQGEALEGLKIRLEK</sequence>
<evidence type="ECO:0000313" key="2">
    <source>
        <dbReference type="EMBL" id="SES42015.1"/>
    </source>
</evidence>
<dbReference type="OrthoDB" id="9800362at2"/>
<accession>A0A1H9X7A5</accession>
<gene>
    <name evidence="2" type="ORF">SAMN04487884_1475</name>
</gene>
<feature type="domain" description="DUF5348" evidence="1">
    <location>
        <begin position="5"/>
        <end position="77"/>
    </location>
</feature>
<dbReference type="Proteomes" id="UP000182584">
    <property type="component" value="Unassembled WGS sequence"/>
</dbReference>
<evidence type="ECO:0000259" key="1">
    <source>
        <dbReference type="Pfam" id="PF17295"/>
    </source>
</evidence>
<dbReference type="InterPro" id="IPR035255">
    <property type="entry name" value="DUF5348"/>
</dbReference>
<dbReference type="AlphaFoldDB" id="A0A1H9X7A5"/>
<organism evidence="2 3">
    <name type="scientific">Butyrivibrio fibrisolvens</name>
    <dbReference type="NCBI Taxonomy" id="831"/>
    <lineage>
        <taxon>Bacteria</taxon>
        <taxon>Bacillati</taxon>
        <taxon>Bacillota</taxon>
        <taxon>Clostridia</taxon>
        <taxon>Lachnospirales</taxon>
        <taxon>Lachnospiraceae</taxon>
        <taxon>Butyrivibrio</taxon>
    </lineage>
</organism>
<dbReference type="RefSeq" id="WP_074759004.1">
    <property type="nucleotide sequence ID" value="NZ_FOGJ01000047.1"/>
</dbReference>
<dbReference type="Pfam" id="PF17295">
    <property type="entry name" value="DUF5348"/>
    <property type="match status" value="1"/>
</dbReference>
<evidence type="ECO:0000313" key="3">
    <source>
        <dbReference type="Proteomes" id="UP000182584"/>
    </source>
</evidence>
<name>A0A1H9X7A5_BUTFI</name>
<reference evidence="2 3" key="1">
    <citation type="submission" date="2016-10" db="EMBL/GenBank/DDBJ databases">
        <authorList>
            <person name="de Groot N.N."/>
        </authorList>
    </citation>
    <scope>NUCLEOTIDE SEQUENCE [LARGE SCALE GENOMIC DNA]</scope>
    <source>
        <strain evidence="2 3">AR40</strain>
    </source>
</reference>
<protein>
    <recommendedName>
        <fullName evidence="1">DUF5348 domain-containing protein</fullName>
    </recommendedName>
</protein>
<dbReference type="EMBL" id="FOGJ01000047">
    <property type="protein sequence ID" value="SES42015.1"/>
    <property type="molecule type" value="Genomic_DNA"/>
</dbReference>
<proteinExistence type="predicted"/>
<dbReference type="Gene3D" id="2.40.10.390">
    <property type="match status" value="1"/>
</dbReference>